<dbReference type="Pfam" id="PF13670">
    <property type="entry name" value="PepSY_2"/>
    <property type="match status" value="1"/>
</dbReference>
<evidence type="ECO:0000256" key="1">
    <source>
        <dbReference type="SAM" id="MobiDB-lite"/>
    </source>
</evidence>
<sequence>MPRPNLPSLPATLLTLACAALAGSALAQAPATSAPPAAESIPGKDLQREEGRQNQKIERIHIDDGGTKVDELRVGGETKDITVTPKGNMPQYEVKPTNPSRTNSQGQGEATGGTGPAVWNVLKF</sequence>
<feature type="compositionally biased region" description="Basic and acidic residues" evidence="1">
    <location>
        <begin position="45"/>
        <end position="80"/>
    </location>
</feature>
<feature type="compositionally biased region" description="Low complexity" evidence="1">
    <location>
        <begin position="26"/>
        <end position="38"/>
    </location>
</feature>
<dbReference type="EMBL" id="JASZYV010000002">
    <property type="protein sequence ID" value="MDM0045462.1"/>
    <property type="molecule type" value="Genomic_DNA"/>
</dbReference>
<protein>
    <submittedName>
        <fullName evidence="4">PepSY domain-containing protein</fullName>
    </submittedName>
</protein>
<dbReference type="InterPro" id="IPR025711">
    <property type="entry name" value="PepSY"/>
</dbReference>
<evidence type="ECO:0000256" key="2">
    <source>
        <dbReference type="SAM" id="SignalP"/>
    </source>
</evidence>
<evidence type="ECO:0000259" key="3">
    <source>
        <dbReference type="Pfam" id="PF13670"/>
    </source>
</evidence>
<reference evidence="4" key="1">
    <citation type="submission" date="2023-06" db="EMBL/GenBank/DDBJ databases">
        <authorList>
            <person name="Jiang Y."/>
            <person name="Liu Q."/>
        </authorList>
    </citation>
    <scope>NUCLEOTIDE SEQUENCE</scope>
    <source>
        <strain evidence="4">CGMCC 1.12089</strain>
    </source>
</reference>
<comment type="caution">
    <text evidence="4">The sequence shown here is derived from an EMBL/GenBank/DDBJ whole genome shotgun (WGS) entry which is preliminary data.</text>
</comment>
<keyword evidence="2" id="KW-0732">Signal</keyword>
<accession>A0ABT7NC00</accession>
<name>A0ABT7NC00_9BURK</name>
<evidence type="ECO:0000313" key="5">
    <source>
        <dbReference type="Proteomes" id="UP001174908"/>
    </source>
</evidence>
<proteinExistence type="predicted"/>
<feature type="signal peptide" evidence="2">
    <location>
        <begin position="1"/>
        <end position="27"/>
    </location>
</feature>
<dbReference type="Proteomes" id="UP001174908">
    <property type="component" value="Unassembled WGS sequence"/>
</dbReference>
<gene>
    <name evidence="4" type="ORF">QTH91_13295</name>
</gene>
<evidence type="ECO:0000313" key="4">
    <source>
        <dbReference type="EMBL" id="MDM0045462.1"/>
    </source>
</evidence>
<dbReference type="PROSITE" id="PS51257">
    <property type="entry name" value="PROKAR_LIPOPROTEIN"/>
    <property type="match status" value="1"/>
</dbReference>
<dbReference type="RefSeq" id="WP_286660535.1">
    <property type="nucleotide sequence ID" value="NZ_JASZYV010000002.1"/>
</dbReference>
<organism evidence="4 5">
    <name type="scientific">Variovorax dokdonensis</name>
    <dbReference type="NCBI Taxonomy" id="344883"/>
    <lineage>
        <taxon>Bacteria</taxon>
        <taxon>Pseudomonadati</taxon>
        <taxon>Pseudomonadota</taxon>
        <taxon>Betaproteobacteria</taxon>
        <taxon>Burkholderiales</taxon>
        <taxon>Comamonadaceae</taxon>
        <taxon>Variovorax</taxon>
    </lineage>
</organism>
<feature type="compositionally biased region" description="Polar residues" evidence="1">
    <location>
        <begin position="97"/>
        <end position="108"/>
    </location>
</feature>
<keyword evidence="5" id="KW-1185">Reference proteome</keyword>
<feature type="domain" description="PepSY" evidence="3">
    <location>
        <begin position="14"/>
        <end position="86"/>
    </location>
</feature>
<feature type="chain" id="PRO_5046548653" evidence="2">
    <location>
        <begin position="28"/>
        <end position="124"/>
    </location>
</feature>
<feature type="region of interest" description="Disordered" evidence="1">
    <location>
        <begin position="26"/>
        <end position="119"/>
    </location>
</feature>